<dbReference type="OrthoDB" id="46842at2759"/>
<dbReference type="SUPFAM" id="SSF49879">
    <property type="entry name" value="SMAD/FHA domain"/>
    <property type="match status" value="1"/>
</dbReference>
<evidence type="ECO:0008006" key="4">
    <source>
        <dbReference type="Google" id="ProtNLM"/>
    </source>
</evidence>
<dbReference type="Proteomes" id="UP000095751">
    <property type="component" value="Unassembled WGS sequence"/>
</dbReference>
<keyword evidence="3" id="KW-1185">Reference proteome</keyword>
<sequence>MEKKDDEKATDQKDQKNNSNKGKVVKIKGKPGRPRKRPITEAPAVKQPATKKLKPTPVKVTIAPILAKSVGKATILAPVPQFEAMHDDELTREAVIRIIAARDANYCITDVPLPAPIHFDFRPCVPLPSKTDQMGGAMLLGINPFLFGWFVNKLYFGSDIERSNATPALTAEFGQDGLNQRFRSLVQGRTTVIGCASSRMKRVYASLGMGSPPLGGPIGTIDCNIGGNSKCCSETAACIRYVPTDTGDFQLSALSSDLITINGQKITPEMGTFPLFNEDICTIGSRVFVFLLPSDT</sequence>
<dbReference type="AlphaFoldDB" id="A0A1E7F3A3"/>
<feature type="compositionally biased region" description="Basic residues" evidence="1">
    <location>
        <begin position="23"/>
        <end position="37"/>
    </location>
</feature>
<feature type="region of interest" description="Disordered" evidence="1">
    <location>
        <begin position="1"/>
        <end position="52"/>
    </location>
</feature>
<proteinExistence type="predicted"/>
<dbReference type="InterPro" id="IPR008984">
    <property type="entry name" value="SMAD_FHA_dom_sf"/>
</dbReference>
<organism evidence="2 3">
    <name type="scientific">Fragilariopsis cylindrus CCMP1102</name>
    <dbReference type="NCBI Taxonomy" id="635003"/>
    <lineage>
        <taxon>Eukaryota</taxon>
        <taxon>Sar</taxon>
        <taxon>Stramenopiles</taxon>
        <taxon>Ochrophyta</taxon>
        <taxon>Bacillariophyta</taxon>
        <taxon>Bacillariophyceae</taxon>
        <taxon>Bacillariophycidae</taxon>
        <taxon>Bacillariales</taxon>
        <taxon>Bacillariaceae</taxon>
        <taxon>Fragilariopsis</taxon>
    </lineage>
</organism>
<evidence type="ECO:0000313" key="2">
    <source>
        <dbReference type="EMBL" id="OEU12616.1"/>
    </source>
</evidence>
<name>A0A1E7F3A3_9STRA</name>
<protein>
    <recommendedName>
        <fullName evidence="4">FHA domain-containing protein</fullName>
    </recommendedName>
</protein>
<evidence type="ECO:0000313" key="3">
    <source>
        <dbReference type="Proteomes" id="UP000095751"/>
    </source>
</evidence>
<dbReference type="EMBL" id="KV784364">
    <property type="protein sequence ID" value="OEU12616.1"/>
    <property type="molecule type" value="Genomic_DNA"/>
</dbReference>
<evidence type="ECO:0000256" key="1">
    <source>
        <dbReference type="SAM" id="MobiDB-lite"/>
    </source>
</evidence>
<accession>A0A1E7F3A3</accession>
<dbReference type="KEGG" id="fcy:FRACYDRAFT_270408"/>
<dbReference type="InParanoid" id="A0A1E7F3A3"/>
<reference evidence="2 3" key="1">
    <citation type="submission" date="2016-09" db="EMBL/GenBank/DDBJ databases">
        <title>Extensive genetic diversity and differential bi-allelic expression allows diatom success in the polar Southern Ocean.</title>
        <authorList>
            <consortium name="DOE Joint Genome Institute"/>
            <person name="Mock T."/>
            <person name="Otillar R.P."/>
            <person name="Strauss J."/>
            <person name="Dupont C."/>
            <person name="Frickenhaus S."/>
            <person name="Maumus F."/>
            <person name="Mcmullan M."/>
            <person name="Sanges R."/>
            <person name="Schmutz J."/>
            <person name="Toseland A."/>
            <person name="Valas R."/>
            <person name="Veluchamy A."/>
            <person name="Ward B.J."/>
            <person name="Allen A."/>
            <person name="Barry K."/>
            <person name="Falciatore A."/>
            <person name="Ferrante M."/>
            <person name="Fortunato A.E."/>
            <person name="Gloeckner G."/>
            <person name="Gruber A."/>
            <person name="Hipkin R."/>
            <person name="Janech M."/>
            <person name="Kroth P."/>
            <person name="Leese F."/>
            <person name="Lindquist E."/>
            <person name="Lyon B.R."/>
            <person name="Martin J."/>
            <person name="Mayer C."/>
            <person name="Parker M."/>
            <person name="Quesneville H."/>
            <person name="Raymond J."/>
            <person name="Uhlig C."/>
            <person name="Valentin K.U."/>
            <person name="Worden A.Z."/>
            <person name="Armbrust E.V."/>
            <person name="Bowler C."/>
            <person name="Green B."/>
            <person name="Moulton V."/>
            <person name="Van Oosterhout C."/>
            <person name="Grigoriev I."/>
        </authorList>
    </citation>
    <scope>NUCLEOTIDE SEQUENCE [LARGE SCALE GENOMIC DNA]</scope>
    <source>
        <strain evidence="2 3">CCMP1102</strain>
    </source>
</reference>
<feature type="compositionally biased region" description="Basic and acidic residues" evidence="1">
    <location>
        <begin position="1"/>
        <end position="16"/>
    </location>
</feature>
<gene>
    <name evidence="2" type="ORF">FRACYDRAFT_270408</name>
</gene>